<gene>
    <name evidence="1" type="ORF">B0T25DRAFT_150242</name>
</gene>
<protein>
    <recommendedName>
        <fullName evidence="3">Aminoglycoside phosphotransferase domain-containing protein</fullName>
    </recommendedName>
</protein>
<dbReference type="Gene3D" id="3.90.1200.10">
    <property type="match status" value="1"/>
</dbReference>
<dbReference type="SUPFAM" id="SSF56112">
    <property type="entry name" value="Protein kinase-like (PK-like)"/>
    <property type="match status" value="1"/>
</dbReference>
<name>A0AAJ0HLT1_9PEZI</name>
<reference evidence="1" key="1">
    <citation type="journal article" date="2023" name="Mol. Phylogenet. Evol.">
        <title>Genome-scale phylogeny and comparative genomics of the fungal order Sordariales.</title>
        <authorList>
            <person name="Hensen N."/>
            <person name="Bonometti L."/>
            <person name="Westerberg I."/>
            <person name="Brannstrom I.O."/>
            <person name="Guillou S."/>
            <person name="Cros-Aarteil S."/>
            <person name="Calhoun S."/>
            <person name="Haridas S."/>
            <person name="Kuo A."/>
            <person name="Mondo S."/>
            <person name="Pangilinan J."/>
            <person name="Riley R."/>
            <person name="LaButti K."/>
            <person name="Andreopoulos B."/>
            <person name="Lipzen A."/>
            <person name="Chen C."/>
            <person name="Yan M."/>
            <person name="Daum C."/>
            <person name="Ng V."/>
            <person name="Clum A."/>
            <person name="Steindorff A."/>
            <person name="Ohm R.A."/>
            <person name="Martin F."/>
            <person name="Silar P."/>
            <person name="Natvig D.O."/>
            <person name="Lalanne C."/>
            <person name="Gautier V."/>
            <person name="Ament-Velasquez S.L."/>
            <person name="Kruys A."/>
            <person name="Hutchinson M.I."/>
            <person name="Powell A.J."/>
            <person name="Barry K."/>
            <person name="Miller A.N."/>
            <person name="Grigoriev I.V."/>
            <person name="Debuchy R."/>
            <person name="Gladieux P."/>
            <person name="Hiltunen Thoren M."/>
            <person name="Johannesson H."/>
        </authorList>
    </citation>
    <scope>NUCLEOTIDE SEQUENCE</scope>
    <source>
        <strain evidence="1">CBS 955.72</strain>
    </source>
</reference>
<proteinExistence type="predicted"/>
<evidence type="ECO:0000313" key="1">
    <source>
        <dbReference type="EMBL" id="KAK3357200.1"/>
    </source>
</evidence>
<dbReference type="Proteomes" id="UP001275084">
    <property type="component" value="Unassembled WGS sequence"/>
</dbReference>
<comment type="caution">
    <text evidence="1">The sequence shown here is derived from an EMBL/GenBank/DDBJ whole genome shotgun (WGS) entry which is preliminary data.</text>
</comment>
<keyword evidence="2" id="KW-1185">Reference proteome</keyword>
<reference evidence="1" key="2">
    <citation type="submission" date="2023-06" db="EMBL/GenBank/DDBJ databases">
        <authorList>
            <consortium name="Lawrence Berkeley National Laboratory"/>
            <person name="Haridas S."/>
            <person name="Hensen N."/>
            <person name="Bonometti L."/>
            <person name="Westerberg I."/>
            <person name="Brannstrom I.O."/>
            <person name="Guillou S."/>
            <person name="Cros-Aarteil S."/>
            <person name="Calhoun S."/>
            <person name="Kuo A."/>
            <person name="Mondo S."/>
            <person name="Pangilinan J."/>
            <person name="Riley R."/>
            <person name="Labutti K."/>
            <person name="Andreopoulos B."/>
            <person name="Lipzen A."/>
            <person name="Chen C."/>
            <person name="Yanf M."/>
            <person name="Daum C."/>
            <person name="Ng V."/>
            <person name="Clum A."/>
            <person name="Steindorff A."/>
            <person name="Ohm R."/>
            <person name="Martin F."/>
            <person name="Silar P."/>
            <person name="Natvig D."/>
            <person name="Lalanne C."/>
            <person name="Gautier V."/>
            <person name="Ament-Velasquez S.L."/>
            <person name="Kruys A."/>
            <person name="Hutchinson M.I."/>
            <person name="Powell A.J."/>
            <person name="Barry K."/>
            <person name="Miller A.N."/>
            <person name="Grigoriev I.V."/>
            <person name="Debuchy R."/>
            <person name="Gladieux P."/>
            <person name="Thoren M.H."/>
            <person name="Johannesson H."/>
        </authorList>
    </citation>
    <scope>NUCLEOTIDE SEQUENCE</scope>
    <source>
        <strain evidence="1">CBS 955.72</strain>
    </source>
</reference>
<dbReference type="EMBL" id="JAUIQD010000003">
    <property type="protein sequence ID" value="KAK3357200.1"/>
    <property type="molecule type" value="Genomic_DNA"/>
</dbReference>
<dbReference type="InterPro" id="IPR011009">
    <property type="entry name" value="Kinase-like_dom_sf"/>
</dbReference>
<organism evidence="1 2">
    <name type="scientific">Lasiosphaeria hispida</name>
    <dbReference type="NCBI Taxonomy" id="260671"/>
    <lineage>
        <taxon>Eukaryota</taxon>
        <taxon>Fungi</taxon>
        <taxon>Dikarya</taxon>
        <taxon>Ascomycota</taxon>
        <taxon>Pezizomycotina</taxon>
        <taxon>Sordariomycetes</taxon>
        <taxon>Sordariomycetidae</taxon>
        <taxon>Sordariales</taxon>
        <taxon>Lasiosphaeriaceae</taxon>
        <taxon>Lasiosphaeria</taxon>
    </lineage>
</organism>
<sequence>MIAVFRRLCISAENRLTGRLQKKLEKVRIEMYGKLNDPVLQHRVVHGDFGPESVLLPEEPLKQLQGPGTPMFIVDWEMCQINIREVDVGQMVAGLYKLFLYDKKRRGTLGDGAFCSRLLP</sequence>
<evidence type="ECO:0000313" key="2">
    <source>
        <dbReference type="Proteomes" id="UP001275084"/>
    </source>
</evidence>
<evidence type="ECO:0008006" key="3">
    <source>
        <dbReference type="Google" id="ProtNLM"/>
    </source>
</evidence>
<dbReference type="AlphaFoldDB" id="A0AAJ0HLT1"/>
<accession>A0AAJ0HLT1</accession>